<sequence length="202" mass="22151">MLPEANSETNKIMPWNKLSVCRRMFGGVCCDGPSPHNLAAANYILFGWTFDYAILKERCLNARDQQARNPMDETGNGQEIRRLVDQAPVTCCGLSNKQTTGADYENNYHKAPPTKKDAIAEDPGKLMRVSFVALTAAYQCLEPQRYDLCSGDECGIPVLRLMTGYDGTGAAAMNKRHGNIDGKGSAVPVIVLLVRYRSNTTG</sequence>
<dbReference type="RefSeq" id="XP_049136508.1">
    <property type="nucleotide sequence ID" value="XM_049280551.1"/>
</dbReference>
<dbReference type="AlphaFoldDB" id="A0A9Q8W990"/>
<proteinExistence type="predicted"/>
<evidence type="ECO:0000313" key="1">
    <source>
        <dbReference type="EMBL" id="UQC74859.1"/>
    </source>
</evidence>
<accession>A0A9Q8W990</accession>
<evidence type="ECO:0000313" key="2">
    <source>
        <dbReference type="Proteomes" id="UP000830671"/>
    </source>
</evidence>
<keyword evidence="2" id="KW-1185">Reference proteome</keyword>
<dbReference type="KEGG" id="clup:CLUP02_01511"/>
<dbReference type="EMBL" id="CP019471">
    <property type="protein sequence ID" value="UQC74859.1"/>
    <property type="molecule type" value="Genomic_DNA"/>
</dbReference>
<dbReference type="Proteomes" id="UP000830671">
    <property type="component" value="Chromosome 1"/>
</dbReference>
<dbReference type="GeneID" id="73335561"/>
<organism evidence="1 2">
    <name type="scientific">Colletotrichum lupini</name>
    <dbReference type="NCBI Taxonomy" id="145971"/>
    <lineage>
        <taxon>Eukaryota</taxon>
        <taxon>Fungi</taxon>
        <taxon>Dikarya</taxon>
        <taxon>Ascomycota</taxon>
        <taxon>Pezizomycotina</taxon>
        <taxon>Sordariomycetes</taxon>
        <taxon>Hypocreomycetidae</taxon>
        <taxon>Glomerellales</taxon>
        <taxon>Glomerellaceae</taxon>
        <taxon>Colletotrichum</taxon>
        <taxon>Colletotrichum acutatum species complex</taxon>
    </lineage>
</organism>
<reference evidence="1" key="1">
    <citation type="journal article" date="2021" name="Mol. Plant Microbe Interact.">
        <title>Complete Genome Sequence of the Plant-Pathogenic Fungus Colletotrichum lupini.</title>
        <authorList>
            <person name="Baroncelli R."/>
            <person name="Pensec F."/>
            <person name="Da Lio D."/>
            <person name="Boufleur T."/>
            <person name="Vicente I."/>
            <person name="Sarrocco S."/>
            <person name="Picot A."/>
            <person name="Baraldi E."/>
            <person name="Sukno S."/>
            <person name="Thon M."/>
            <person name="Le Floch G."/>
        </authorList>
    </citation>
    <scope>NUCLEOTIDE SEQUENCE</scope>
    <source>
        <strain evidence="1">IMI 504893</strain>
    </source>
</reference>
<protein>
    <submittedName>
        <fullName evidence="1">Uncharacterized protein</fullName>
    </submittedName>
</protein>
<name>A0A9Q8W990_9PEZI</name>
<gene>
    <name evidence="1" type="ORF">CLUP02_01511</name>
</gene>